<dbReference type="EMBL" id="BKCP01004738">
    <property type="protein sequence ID" value="GER33392.1"/>
    <property type="molecule type" value="Genomic_DNA"/>
</dbReference>
<name>A0A5A7PL99_STRAF</name>
<proteinExistence type="predicted"/>
<dbReference type="Proteomes" id="UP000325081">
    <property type="component" value="Unassembled WGS sequence"/>
</dbReference>
<sequence>MISQDELIEIALVKGEQASCSHGSCKTYSATSSRDFFSQETNSCCNSSSLWPSSSACTLSTLFSDSMAAYLGPISFIFRTISSILARKYATCSFNSLMCCSFFILERLADSRFEIILFLFFSSVIFAYRPSSSLSEELVLDYEKGINENLNQGINEKT</sequence>
<keyword evidence="2" id="KW-1185">Reference proteome</keyword>
<protein>
    <submittedName>
        <fullName evidence="1">Aromatic-L-amino-acid decarboxylase</fullName>
    </submittedName>
</protein>
<accession>A0A5A7PL99</accession>
<comment type="caution">
    <text evidence="1">The sequence shown here is derived from an EMBL/GenBank/DDBJ whole genome shotgun (WGS) entry which is preliminary data.</text>
</comment>
<reference evidence="2" key="1">
    <citation type="journal article" date="2019" name="Curr. Biol.">
        <title>Genome Sequence of Striga asiatica Provides Insight into the Evolution of Plant Parasitism.</title>
        <authorList>
            <person name="Yoshida S."/>
            <person name="Kim S."/>
            <person name="Wafula E.K."/>
            <person name="Tanskanen J."/>
            <person name="Kim Y.M."/>
            <person name="Honaas L."/>
            <person name="Yang Z."/>
            <person name="Spallek T."/>
            <person name="Conn C.E."/>
            <person name="Ichihashi Y."/>
            <person name="Cheong K."/>
            <person name="Cui S."/>
            <person name="Der J.P."/>
            <person name="Gundlach H."/>
            <person name="Jiao Y."/>
            <person name="Hori C."/>
            <person name="Ishida J.K."/>
            <person name="Kasahara H."/>
            <person name="Kiba T."/>
            <person name="Kim M.S."/>
            <person name="Koo N."/>
            <person name="Laohavisit A."/>
            <person name="Lee Y.H."/>
            <person name="Lumba S."/>
            <person name="McCourt P."/>
            <person name="Mortimer J.C."/>
            <person name="Mutuku J.M."/>
            <person name="Nomura T."/>
            <person name="Sasaki-Sekimoto Y."/>
            <person name="Seto Y."/>
            <person name="Wang Y."/>
            <person name="Wakatake T."/>
            <person name="Sakakibara H."/>
            <person name="Demura T."/>
            <person name="Yamaguchi S."/>
            <person name="Yoneyama K."/>
            <person name="Manabe R.I."/>
            <person name="Nelson D.C."/>
            <person name="Schulman A.H."/>
            <person name="Timko M.P."/>
            <person name="dePamphilis C.W."/>
            <person name="Choi D."/>
            <person name="Shirasu K."/>
        </authorList>
    </citation>
    <scope>NUCLEOTIDE SEQUENCE [LARGE SCALE GENOMIC DNA]</scope>
    <source>
        <strain evidence="2">cv. UVA1</strain>
    </source>
</reference>
<evidence type="ECO:0000313" key="2">
    <source>
        <dbReference type="Proteomes" id="UP000325081"/>
    </source>
</evidence>
<organism evidence="1 2">
    <name type="scientific">Striga asiatica</name>
    <name type="common">Asiatic witchweed</name>
    <name type="synonym">Buchnera asiatica</name>
    <dbReference type="NCBI Taxonomy" id="4170"/>
    <lineage>
        <taxon>Eukaryota</taxon>
        <taxon>Viridiplantae</taxon>
        <taxon>Streptophyta</taxon>
        <taxon>Embryophyta</taxon>
        <taxon>Tracheophyta</taxon>
        <taxon>Spermatophyta</taxon>
        <taxon>Magnoliopsida</taxon>
        <taxon>eudicotyledons</taxon>
        <taxon>Gunneridae</taxon>
        <taxon>Pentapetalae</taxon>
        <taxon>asterids</taxon>
        <taxon>lamiids</taxon>
        <taxon>Lamiales</taxon>
        <taxon>Orobanchaceae</taxon>
        <taxon>Buchnereae</taxon>
        <taxon>Striga</taxon>
    </lineage>
</organism>
<dbReference type="AlphaFoldDB" id="A0A5A7PL99"/>
<evidence type="ECO:0000313" key="1">
    <source>
        <dbReference type="EMBL" id="GER33392.1"/>
    </source>
</evidence>
<gene>
    <name evidence="1" type="ORF">STAS_09529</name>
</gene>